<comment type="caution">
    <text evidence="11">The sequence shown here is derived from an EMBL/GenBank/DDBJ whole genome shotgun (WGS) entry which is preliminary data.</text>
</comment>
<evidence type="ECO:0000256" key="7">
    <source>
        <dbReference type="ARBA" id="ARBA00023125"/>
    </source>
</evidence>
<evidence type="ECO:0000256" key="9">
    <source>
        <dbReference type="ARBA" id="ARBA00023242"/>
    </source>
</evidence>
<evidence type="ECO:0000256" key="5">
    <source>
        <dbReference type="ARBA" id="ARBA00022990"/>
    </source>
</evidence>
<feature type="compositionally biased region" description="Acidic residues" evidence="10">
    <location>
        <begin position="254"/>
        <end position="265"/>
    </location>
</feature>
<dbReference type="AlphaFoldDB" id="A0A5A9PGS2"/>
<keyword evidence="12" id="KW-1185">Reference proteome</keyword>
<evidence type="ECO:0000256" key="6">
    <source>
        <dbReference type="ARBA" id="ARBA00023015"/>
    </source>
</evidence>
<name>A0A5A9PGS2_9TELE</name>
<evidence type="ECO:0000313" key="11">
    <source>
        <dbReference type="EMBL" id="KAA0720925.1"/>
    </source>
</evidence>
<evidence type="ECO:0000256" key="3">
    <source>
        <dbReference type="ARBA" id="ARBA00022553"/>
    </source>
</evidence>
<keyword evidence="9" id="KW-0539">Nucleus</keyword>
<dbReference type="PANTHER" id="PTHR23341">
    <property type="entry name" value="HIGH MOBILITY GROUP PROTEINS HMG-A AND C"/>
    <property type="match status" value="1"/>
</dbReference>
<reference evidence="11 12" key="1">
    <citation type="journal article" date="2019" name="Mol. Ecol. Resour.">
        <title>Chromosome-level genome assembly of Triplophysa tibetana, a fish adapted to the harsh high-altitude environment of the Tibetan Plateau.</title>
        <authorList>
            <person name="Yang X."/>
            <person name="Liu H."/>
            <person name="Ma Z."/>
            <person name="Zou Y."/>
            <person name="Zou M."/>
            <person name="Mao Y."/>
            <person name="Li X."/>
            <person name="Wang H."/>
            <person name="Chen T."/>
            <person name="Wang W."/>
            <person name="Yang R."/>
        </authorList>
    </citation>
    <scope>NUCLEOTIDE SEQUENCE [LARGE SCALE GENOMIC DNA]</scope>
    <source>
        <strain evidence="11">TTIB1903HZAU</strain>
        <tissue evidence="11">Muscle</tissue>
    </source>
</reference>
<proteinExistence type="inferred from homology"/>
<evidence type="ECO:0000256" key="8">
    <source>
        <dbReference type="ARBA" id="ARBA00023163"/>
    </source>
</evidence>
<dbReference type="PRINTS" id="PR00929">
    <property type="entry name" value="ATHOOK"/>
</dbReference>
<keyword evidence="6" id="KW-0805">Transcription regulation</keyword>
<keyword evidence="7" id="KW-0238">DNA-binding</keyword>
<keyword evidence="4" id="KW-0677">Repeat</keyword>
<comment type="similarity">
    <text evidence="2">Belongs to the HMGA family.</text>
</comment>
<evidence type="ECO:0000256" key="2">
    <source>
        <dbReference type="ARBA" id="ARBA00010812"/>
    </source>
</evidence>
<dbReference type="GO" id="GO:0000785">
    <property type="term" value="C:chromatin"/>
    <property type="evidence" value="ECO:0007669"/>
    <property type="project" value="InterPro"/>
</dbReference>
<protein>
    <recommendedName>
        <fullName evidence="13">High mobility group protein HMGI-C</fullName>
    </recommendedName>
</protein>
<keyword evidence="5" id="KW-0007">Acetylation</keyword>
<dbReference type="InterPro" id="IPR017956">
    <property type="entry name" value="AT_hook_DNA-bd_motif"/>
</dbReference>
<sequence>MSERGEETAGEPSGSQEQPEPAPAEPPKRGPGRPRKPQQEPTGEPVPKRPRGRPKGSKNKGPSKAAQKLDKTLTSFEYLCSQAHLVILQQLKRWKPIRIKVSVKKLRPQARKDPEEDPGNGLTEHVAFIHGSEGGGEACSYWVARLWGLPLVRESLDKFASSNQAPVFFYVSCLCGISVSSPKETMFKLIAFQAELAQNTPAARADPKCVCVEVGFQTLGTLMVLFLPGIRNSGELFSCQARPQQKVQEKPAQEEEEAEPEPEED</sequence>
<feature type="region of interest" description="Disordered" evidence="10">
    <location>
        <begin position="1"/>
        <end position="68"/>
    </location>
</feature>
<keyword evidence="8" id="KW-0804">Transcription</keyword>
<comment type="subcellular location">
    <subcellularLocation>
        <location evidence="1">Nucleus</location>
    </subcellularLocation>
</comment>
<feature type="compositionally biased region" description="Basic residues" evidence="10">
    <location>
        <begin position="48"/>
        <end position="58"/>
    </location>
</feature>
<organism evidence="11 12">
    <name type="scientific">Triplophysa tibetana</name>
    <dbReference type="NCBI Taxonomy" id="1572043"/>
    <lineage>
        <taxon>Eukaryota</taxon>
        <taxon>Metazoa</taxon>
        <taxon>Chordata</taxon>
        <taxon>Craniata</taxon>
        <taxon>Vertebrata</taxon>
        <taxon>Euteleostomi</taxon>
        <taxon>Actinopterygii</taxon>
        <taxon>Neopterygii</taxon>
        <taxon>Teleostei</taxon>
        <taxon>Ostariophysi</taxon>
        <taxon>Cypriniformes</taxon>
        <taxon>Nemacheilidae</taxon>
        <taxon>Triplophysa</taxon>
    </lineage>
</organism>
<keyword evidence="3" id="KW-0597">Phosphoprotein</keyword>
<dbReference type="GO" id="GO:0005634">
    <property type="term" value="C:nucleus"/>
    <property type="evidence" value="ECO:0007669"/>
    <property type="project" value="UniProtKB-SubCell"/>
</dbReference>
<dbReference type="GO" id="GO:0010557">
    <property type="term" value="P:positive regulation of macromolecule biosynthetic process"/>
    <property type="evidence" value="ECO:0007669"/>
    <property type="project" value="UniProtKB-ARBA"/>
</dbReference>
<dbReference type="GO" id="GO:0003677">
    <property type="term" value="F:DNA binding"/>
    <property type="evidence" value="ECO:0007669"/>
    <property type="project" value="UniProtKB-KW"/>
</dbReference>
<gene>
    <name evidence="11" type="ORF">E1301_Tti002066</name>
</gene>
<dbReference type="InterPro" id="IPR000116">
    <property type="entry name" value="HMGA"/>
</dbReference>
<evidence type="ECO:0000313" key="12">
    <source>
        <dbReference type="Proteomes" id="UP000324632"/>
    </source>
</evidence>
<evidence type="ECO:0000256" key="1">
    <source>
        <dbReference type="ARBA" id="ARBA00004123"/>
    </source>
</evidence>
<evidence type="ECO:0000256" key="4">
    <source>
        <dbReference type="ARBA" id="ARBA00022737"/>
    </source>
</evidence>
<dbReference type="GO" id="GO:0003712">
    <property type="term" value="F:transcription coregulator activity"/>
    <property type="evidence" value="ECO:0007669"/>
    <property type="project" value="TreeGrafter"/>
</dbReference>
<dbReference type="PRINTS" id="PR00930">
    <property type="entry name" value="HIGHMOBLTYIY"/>
</dbReference>
<evidence type="ECO:0000256" key="10">
    <source>
        <dbReference type="SAM" id="MobiDB-lite"/>
    </source>
</evidence>
<feature type="region of interest" description="Disordered" evidence="10">
    <location>
        <begin position="241"/>
        <end position="265"/>
    </location>
</feature>
<dbReference type="GO" id="GO:0006355">
    <property type="term" value="P:regulation of DNA-templated transcription"/>
    <property type="evidence" value="ECO:0007669"/>
    <property type="project" value="InterPro"/>
</dbReference>
<evidence type="ECO:0008006" key="13">
    <source>
        <dbReference type="Google" id="ProtNLM"/>
    </source>
</evidence>
<accession>A0A5A9PGS2</accession>
<dbReference type="PANTHER" id="PTHR23341:SF4">
    <property type="entry name" value="HIGH MOBILITY GROUP PROTEIN HMGI-C"/>
    <property type="match status" value="1"/>
</dbReference>
<dbReference type="EMBL" id="SOYY01000005">
    <property type="protein sequence ID" value="KAA0720925.1"/>
    <property type="molecule type" value="Genomic_DNA"/>
</dbReference>
<dbReference type="Proteomes" id="UP000324632">
    <property type="component" value="Chromosome 5"/>
</dbReference>